<feature type="transmembrane region" description="Helical" evidence="1">
    <location>
        <begin position="96"/>
        <end position="116"/>
    </location>
</feature>
<accession>A0A951PSI4</accession>
<sequence>MEDVRRCVIASGKNHDRSILFASPIVGIIGVSYSIELGIVAASAHLVGGLYLSPDLDLISKPFKRWGVLRVLWLPYQKLIPCHRHWLSHGVIVGSVVRLLYLAALLLPFWFIFPGLQQVQWVITWQKAIAFLVGVELSALNHLLLDGLLIPWPASIKQRLKGN</sequence>
<proteinExistence type="predicted"/>
<dbReference type="AlphaFoldDB" id="A0A951PSI4"/>
<feature type="transmembrane region" description="Helical" evidence="1">
    <location>
        <begin position="21"/>
        <end position="47"/>
    </location>
</feature>
<dbReference type="Proteomes" id="UP000753908">
    <property type="component" value="Unassembled WGS sequence"/>
</dbReference>
<gene>
    <name evidence="2" type="ORF">KME25_33740</name>
</gene>
<dbReference type="PANTHER" id="PTHR39085">
    <property type="entry name" value="SLL0924 PROTEIN"/>
    <property type="match status" value="1"/>
</dbReference>
<dbReference type="PANTHER" id="PTHR39085:SF1">
    <property type="entry name" value="SLL0924 PROTEIN"/>
    <property type="match status" value="1"/>
</dbReference>
<keyword evidence="1" id="KW-0812">Transmembrane</keyword>
<keyword evidence="1" id="KW-0472">Membrane</keyword>
<evidence type="ECO:0000313" key="3">
    <source>
        <dbReference type="Proteomes" id="UP000753908"/>
    </source>
</evidence>
<comment type="caution">
    <text evidence="2">The sequence shown here is derived from an EMBL/GenBank/DDBJ whole genome shotgun (WGS) entry which is preliminary data.</text>
</comment>
<reference evidence="2" key="1">
    <citation type="submission" date="2021-05" db="EMBL/GenBank/DDBJ databases">
        <authorList>
            <person name="Pietrasiak N."/>
            <person name="Ward R."/>
            <person name="Stajich J.E."/>
            <person name="Kurbessoian T."/>
        </authorList>
    </citation>
    <scope>NUCLEOTIDE SEQUENCE</scope>
    <source>
        <strain evidence="2">CPER-KK1</strain>
    </source>
</reference>
<dbReference type="EMBL" id="JAHHIF010000092">
    <property type="protein sequence ID" value="MBW4549335.1"/>
    <property type="molecule type" value="Genomic_DNA"/>
</dbReference>
<evidence type="ECO:0000313" key="2">
    <source>
        <dbReference type="EMBL" id="MBW4549335.1"/>
    </source>
</evidence>
<dbReference type="InterPro" id="IPR019250">
    <property type="entry name" value="DUF2227_metal-bd"/>
</dbReference>
<keyword evidence="1" id="KW-1133">Transmembrane helix</keyword>
<evidence type="ECO:0000256" key="1">
    <source>
        <dbReference type="SAM" id="Phobius"/>
    </source>
</evidence>
<reference evidence="2" key="2">
    <citation type="journal article" date="2022" name="Microbiol. Resour. Announc.">
        <title>Metagenome Sequencing to Explore Phylogenomics of Terrestrial Cyanobacteria.</title>
        <authorList>
            <person name="Ward R.D."/>
            <person name="Stajich J.E."/>
            <person name="Johansen J.R."/>
            <person name="Huntemann M."/>
            <person name="Clum A."/>
            <person name="Foster B."/>
            <person name="Foster B."/>
            <person name="Roux S."/>
            <person name="Palaniappan K."/>
            <person name="Varghese N."/>
            <person name="Mukherjee S."/>
            <person name="Reddy T.B.K."/>
            <person name="Daum C."/>
            <person name="Copeland A."/>
            <person name="Chen I.A."/>
            <person name="Ivanova N.N."/>
            <person name="Kyrpides N.C."/>
            <person name="Shapiro N."/>
            <person name="Eloe-Fadrosh E.A."/>
            <person name="Pietrasiak N."/>
        </authorList>
    </citation>
    <scope>NUCLEOTIDE SEQUENCE</scope>
    <source>
        <strain evidence="2">CPER-KK1</strain>
    </source>
</reference>
<protein>
    <submittedName>
        <fullName evidence="2">Metal-binding protein</fullName>
    </submittedName>
</protein>
<name>A0A951PSI4_9CYAN</name>
<dbReference type="Pfam" id="PF09988">
    <property type="entry name" value="DUF2227"/>
    <property type="match status" value="1"/>
</dbReference>
<organism evidence="2 3">
    <name type="scientific">Symplocastrum torsivum CPER-KK1</name>
    <dbReference type="NCBI Taxonomy" id="450513"/>
    <lineage>
        <taxon>Bacteria</taxon>
        <taxon>Bacillati</taxon>
        <taxon>Cyanobacteriota</taxon>
        <taxon>Cyanophyceae</taxon>
        <taxon>Oscillatoriophycideae</taxon>
        <taxon>Oscillatoriales</taxon>
        <taxon>Microcoleaceae</taxon>
        <taxon>Symplocastrum</taxon>
    </lineage>
</organism>